<keyword evidence="5" id="KW-0119">Carbohydrate metabolism</keyword>
<proteinExistence type="predicted"/>
<evidence type="ECO:0000256" key="6">
    <source>
        <dbReference type="ARBA" id="ARBA00023285"/>
    </source>
</evidence>
<dbReference type="Proteomes" id="UP001590951">
    <property type="component" value="Unassembled WGS sequence"/>
</dbReference>
<comment type="caution">
    <text evidence="8">The sequence shown here is derived from an EMBL/GenBank/DDBJ whole genome shotgun (WGS) entry which is preliminary data.</text>
</comment>
<comment type="cofactor">
    <cofactor evidence="1">
        <name>Co(2+)</name>
        <dbReference type="ChEBI" id="CHEBI:48828"/>
    </cofactor>
</comment>
<dbReference type="Gene3D" id="3.20.20.370">
    <property type="entry name" value="Glycoside hydrolase/deacetylase"/>
    <property type="match status" value="1"/>
</dbReference>
<keyword evidence="4" id="KW-0378">Hydrolase</keyword>
<feature type="domain" description="NodB homology" evidence="7">
    <location>
        <begin position="39"/>
        <end position="161"/>
    </location>
</feature>
<dbReference type="InterPro" id="IPR002509">
    <property type="entry name" value="NODB_dom"/>
</dbReference>
<evidence type="ECO:0000256" key="3">
    <source>
        <dbReference type="ARBA" id="ARBA00022729"/>
    </source>
</evidence>
<accession>A0ABR4B9E2</accession>
<dbReference type="PANTHER" id="PTHR46471">
    <property type="entry name" value="CHITIN DEACETYLASE"/>
    <property type="match status" value="1"/>
</dbReference>
<evidence type="ECO:0000256" key="2">
    <source>
        <dbReference type="ARBA" id="ARBA00022723"/>
    </source>
</evidence>
<evidence type="ECO:0000313" key="8">
    <source>
        <dbReference type="EMBL" id="KAL2053491.1"/>
    </source>
</evidence>
<dbReference type="SUPFAM" id="SSF88713">
    <property type="entry name" value="Glycoside hydrolase/deacetylase"/>
    <property type="match status" value="1"/>
</dbReference>
<evidence type="ECO:0000256" key="5">
    <source>
        <dbReference type="ARBA" id="ARBA00023277"/>
    </source>
</evidence>
<evidence type="ECO:0000259" key="7">
    <source>
        <dbReference type="PROSITE" id="PS51677"/>
    </source>
</evidence>
<gene>
    <name evidence="8" type="ORF">ABVK25_006143</name>
</gene>
<sequence length="161" mass="18364">MGPTWQQIVATFSISQRRSWLTKTMILLQRVRALKRNMSLLPSTMDLLDVYNQGIRETFEDLGLRTTFFVNGNTASYIYSEANVEKLRSAHRTDPHIASHTRSHSSLTSLDGPGIREEILQLEVAFRKILGIQPKHMRTPFGNFNKAVLEGMGKLDDQVNF</sequence>
<name>A0ABR4B9E2_9LECA</name>
<evidence type="ECO:0000313" key="9">
    <source>
        <dbReference type="Proteomes" id="UP001590951"/>
    </source>
</evidence>
<protein>
    <recommendedName>
        <fullName evidence="7">NodB homology domain-containing protein</fullName>
    </recommendedName>
</protein>
<dbReference type="PANTHER" id="PTHR46471:SF2">
    <property type="entry name" value="CHITIN DEACETYLASE-RELATED"/>
    <property type="match status" value="1"/>
</dbReference>
<keyword evidence="6" id="KW-0170">Cobalt</keyword>
<keyword evidence="9" id="KW-1185">Reference proteome</keyword>
<dbReference type="PROSITE" id="PS51677">
    <property type="entry name" value="NODB"/>
    <property type="match status" value="1"/>
</dbReference>
<evidence type="ECO:0000256" key="4">
    <source>
        <dbReference type="ARBA" id="ARBA00022801"/>
    </source>
</evidence>
<reference evidence="8 9" key="1">
    <citation type="submission" date="2024-09" db="EMBL/GenBank/DDBJ databases">
        <title>Rethinking Asexuality: The Enigmatic Case of Functional Sexual Genes in Lepraria (Stereocaulaceae).</title>
        <authorList>
            <person name="Doellman M."/>
            <person name="Sun Y."/>
            <person name="Barcenas-Pena A."/>
            <person name="Lumbsch H.T."/>
            <person name="Grewe F."/>
        </authorList>
    </citation>
    <scope>NUCLEOTIDE SEQUENCE [LARGE SCALE GENOMIC DNA]</scope>
    <source>
        <strain evidence="8 9">Grewe 0041</strain>
    </source>
</reference>
<dbReference type="EMBL" id="JBHFEH010000020">
    <property type="protein sequence ID" value="KAL2053491.1"/>
    <property type="molecule type" value="Genomic_DNA"/>
</dbReference>
<dbReference type="Pfam" id="PF01522">
    <property type="entry name" value="Polysacc_deac_1"/>
    <property type="match status" value="1"/>
</dbReference>
<dbReference type="InterPro" id="IPR011330">
    <property type="entry name" value="Glyco_hydro/deAcase_b/a-brl"/>
</dbReference>
<organism evidence="8 9">
    <name type="scientific">Lepraria finkii</name>
    <dbReference type="NCBI Taxonomy" id="1340010"/>
    <lineage>
        <taxon>Eukaryota</taxon>
        <taxon>Fungi</taxon>
        <taxon>Dikarya</taxon>
        <taxon>Ascomycota</taxon>
        <taxon>Pezizomycotina</taxon>
        <taxon>Lecanoromycetes</taxon>
        <taxon>OSLEUM clade</taxon>
        <taxon>Lecanoromycetidae</taxon>
        <taxon>Lecanorales</taxon>
        <taxon>Lecanorineae</taxon>
        <taxon>Stereocaulaceae</taxon>
        <taxon>Lepraria</taxon>
    </lineage>
</organism>
<evidence type="ECO:0000256" key="1">
    <source>
        <dbReference type="ARBA" id="ARBA00001941"/>
    </source>
</evidence>
<keyword evidence="3" id="KW-0732">Signal</keyword>
<keyword evidence="2" id="KW-0479">Metal-binding</keyword>